<dbReference type="InterPro" id="IPR029044">
    <property type="entry name" value="Nucleotide-diphossugar_trans"/>
</dbReference>
<dbReference type="InterPro" id="IPR001173">
    <property type="entry name" value="Glyco_trans_2-like"/>
</dbReference>
<dbReference type="PANTHER" id="PTHR43179:SF7">
    <property type="entry name" value="RHAMNOSYLTRANSFERASE WBBL"/>
    <property type="match status" value="1"/>
</dbReference>
<evidence type="ECO:0000259" key="1">
    <source>
        <dbReference type="Pfam" id="PF00535"/>
    </source>
</evidence>
<dbReference type="SUPFAM" id="SSF53448">
    <property type="entry name" value="Nucleotide-diphospho-sugar transferases"/>
    <property type="match status" value="1"/>
</dbReference>
<dbReference type="Proteomes" id="UP000289821">
    <property type="component" value="Unassembled WGS sequence"/>
</dbReference>
<dbReference type="GO" id="GO:0016740">
    <property type="term" value="F:transferase activity"/>
    <property type="evidence" value="ECO:0007669"/>
    <property type="project" value="UniProtKB-KW"/>
</dbReference>
<keyword evidence="2" id="KW-0808">Transferase</keyword>
<comment type="caution">
    <text evidence="2">The sequence shown here is derived from an EMBL/GenBank/DDBJ whole genome shotgun (WGS) entry which is preliminary data.</text>
</comment>
<evidence type="ECO:0000313" key="3">
    <source>
        <dbReference type="Proteomes" id="UP000289821"/>
    </source>
</evidence>
<keyword evidence="3" id="KW-1185">Reference proteome</keyword>
<reference evidence="2 3" key="1">
    <citation type="submission" date="2018-07" db="EMBL/GenBank/DDBJ databases">
        <title>Leeuwenhoekiella genomics.</title>
        <authorList>
            <person name="Tahon G."/>
            <person name="Willems A."/>
        </authorList>
    </citation>
    <scope>NUCLEOTIDE SEQUENCE [LARGE SCALE GENOMIC DNA]</scope>
    <source>
        <strain evidence="2 3">R-50232</strain>
    </source>
</reference>
<dbReference type="Gene3D" id="3.90.550.10">
    <property type="entry name" value="Spore Coat Polysaccharide Biosynthesis Protein SpsA, Chain A"/>
    <property type="match status" value="1"/>
</dbReference>
<evidence type="ECO:0000313" key="2">
    <source>
        <dbReference type="EMBL" id="RXG16779.1"/>
    </source>
</evidence>
<proteinExistence type="predicted"/>
<dbReference type="AlphaFoldDB" id="A0A4Q0NYL8"/>
<accession>A0A4Q0NYL8</accession>
<sequence>MKLSVLILNYKTPYFLHLCLESVQRATAKLESEIIVIDNNSEDESVNLVKTHFPEVLLIENKKNLGFSKANNLGVKQAKGEFICILNPDVVLPENCFEILLDFSSDKKDLGAVGIRLNDGTGAYLPESKRNIPNIEVAFQKLTGDTSKYYANQLAQDEIGEVPVLVGAFLFIRRGVFNDVDGFDEDYFMYGEDIDLSFKLIQNGYRNYYFGQLTALHFKGESTIKNRKYHRRFYKAMQTFQKKHYSKGRFVNGILTLVLKLIAETKSNKRDKPENRAADKTIFWVSKQSDIRKTFHLKNFESLKVIAFTKISQLQKTSATVIFDLQDLEVGEVLRAMQLLKNSKNRFRIRPPNCNFSVGSDTSTSQGELIKW</sequence>
<organism evidence="2 3">
    <name type="scientific">Leeuwenhoekiella aestuarii</name>
    <dbReference type="NCBI Taxonomy" id="2249426"/>
    <lineage>
        <taxon>Bacteria</taxon>
        <taxon>Pseudomonadati</taxon>
        <taxon>Bacteroidota</taxon>
        <taxon>Flavobacteriia</taxon>
        <taxon>Flavobacteriales</taxon>
        <taxon>Flavobacteriaceae</taxon>
        <taxon>Leeuwenhoekiella</taxon>
    </lineage>
</organism>
<dbReference type="Pfam" id="PF00535">
    <property type="entry name" value="Glycos_transf_2"/>
    <property type="match status" value="1"/>
</dbReference>
<feature type="domain" description="Glycosyltransferase 2-like" evidence="1">
    <location>
        <begin position="4"/>
        <end position="179"/>
    </location>
</feature>
<dbReference type="OrthoDB" id="9771846at2"/>
<gene>
    <name evidence="2" type="ORF">DSM04_102361</name>
</gene>
<name>A0A4Q0NYL8_9FLAO</name>
<protein>
    <submittedName>
        <fullName evidence="2">GT2 family glycosyltransferase</fullName>
    </submittedName>
</protein>
<dbReference type="PANTHER" id="PTHR43179">
    <property type="entry name" value="RHAMNOSYLTRANSFERASE WBBL"/>
    <property type="match status" value="1"/>
</dbReference>
<dbReference type="EMBL" id="QOVI01000002">
    <property type="protein sequence ID" value="RXG16779.1"/>
    <property type="molecule type" value="Genomic_DNA"/>
</dbReference>
<dbReference type="CDD" id="cd04186">
    <property type="entry name" value="GT_2_like_c"/>
    <property type="match status" value="1"/>
</dbReference>
<dbReference type="RefSeq" id="WP_128760441.1">
    <property type="nucleotide sequence ID" value="NZ_QOVI01000002.1"/>
</dbReference>